<dbReference type="AlphaFoldDB" id="A0A370HP56"/>
<name>A0A370HP56_9NOCA</name>
<dbReference type="PROSITE" id="PS51257">
    <property type="entry name" value="PROKAR_LIPOPROTEIN"/>
    <property type="match status" value="1"/>
</dbReference>
<feature type="region of interest" description="Disordered" evidence="1">
    <location>
        <begin position="54"/>
        <end position="74"/>
    </location>
</feature>
<evidence type="ECO:0000256" key="2">
    <source>
        <dbReference type="SAM" id="SignalP"/>
    </source>
</evidence>
<dbReference type="RefSeq" id="WP_114755943.1">
    <property type="nucleotide sequence ID" value="NZ_QQBC01000017.1"/>
</dbReference>
<accession>A0A370HP56</accession>
<proteinExistence type="predicted"/>
<keyword evidence="4" id="KW-1185">Reference proteome</keyword>
<evidence type="ECO:0000256" key="1">
    <source>
        <dbReference type="SAM" id="MobiDB-lite"/>
    </source>
</evidence>
<evidence type="ECO:0000313" key="3">
    <source>
        <dbReference type="EMBL" id="RDI59741.1"/>
    </source>
</evidence>
<sequence length="138" mass="13405">MKRLSLAAAVLGALVLGLTACGGNDSSGHDGGAHQATTTAAPTTAAPTTSFAVVEPPREAPNPGAAQNSALGPASSTTCSTFKTLGADGEKTLIEKVLAENPGSKLDGNPNLALGTAKLVCLASSQADKPVAVAIGIA</sequence>
<feature type="compositionally biased region" description="Polar residues" evidence="1">
    <location>
        <begin position="65"/>
        <end position="74"/>
    </location>
</feature>
<comment type="caution">
    <text evidence="3">The sequence shown here is derived from an EMBL/GenBank/DDBJ whole genome shotgun (WGS) entry which is preliminary data.</text>
</comment>
<keyword evidence="2" id="KW-0732">Signal</keyword>
<organism evidence="3 4">
    <name type="scientific">Nocardia pseudobrasiliensis</name>
    <dbReference type="NCBI Taxonomy" id="45979"/>
    <lineage>
        <taxon>Bacteria</taxon>
        <taxon>Bacillati</taxon>
        <taxon>Actinomycetota</taxon>
        <taxon>Actinomycetes</taxon>
        <taxon>Mycobacteriales</taxon>
        <taxon>Nocardiaceae</taxon>
        <taxon>Nocardia</taxon>
    </lineage>
</organism>
<feature type="compositionally biased region" description="Low complexity" evidence="1">
    <location>
        <begin position="36"/>
        <end position="46"/>
    </location>
</feature>
<gene>
    <name evidence="3" type="ORF">DFR76_11773</name>
</gene>
<dbReference type="STRING" id="1210086.GCA_001613105_06701"/>
<feature type="signal peptide" evidence="2">
    <location>
        <begin position="1"/>
        <end position="22"/>
    </location>
</feature>
<evidence type="ECO:0008006" key="5">
    <source>
        <dbReference type="Google" id="ProtNLM"/>
    </source>
</evidence>
<dbReference type="EMBL" id="QQBC01000017">
    <property type="protein sequence ID" value="RDI59741.1"/>
    <property type="molecule type" value="Genomic_DNA"/>
</dbReference>
<feature type="region of interest" description="Disordered" evidence="1">
    <location>
        <begin position="27"/>
        <end position="46"/>
    </location>
</feature>
<evidence type="ECO:0000313" key="4">
    <source>
        <dbReference type="Proteomes" id="UP000254869"/>
    </source>
</evidence>
<reference evidence="3 4" key="1">
    <citation type="submission" date="2018-07" db="EMBL/GenBank/DDBJ databases">
        <title>Genomic Encyclopedia of Type Strains, Phase IV (KMG-IV): sequencing the most valuable type-strain genomes for metagenomic binning, comparative biology and taxonomic classification.</title>
        <authorList>
            <person name="Goeker M."/>
        </authorList>
    </citation>
    <scope>NUCLEOTIDE SEQUENCE [LARGE SCALE GENOMIC DNA]</scope>
    <source>
        <strain evidence="3 4">DSM 44290</strain>
    </source>
</reference>
<protein>
    <recommendedName>
        <fullName evidence="5">DUF732 domain-containing protein</fullName>
    </recommendedName>
</protein>
<feature type="chain" id="PRO_5038861049" description="DUF732 domain-containing protein" evidence="2">
    <location>
        <begin position="23"/>
        <end position="138"/>
    </location>
</feature>
<dbReference type="Proteomes" id="UP000254869">
    <property type="component" value="Unassembled WGS sequence"/>
</dbReference>